<organism evidence="6 7">
    <name type="scientific">Parascaris equorum</name>
    <name type="common">Equine roundworm</name>
    <dbReference type="NCBI Taxonomy" id="6256"/>
    <lineage>
        <taxon>Eukaryota</taxon>
        <taxon>Metazoa</taxon>
        <taxon>Ecdysozoa</taxon>
        <taxon>Nematoda</taxon>
        <taxon>Chromadorea</taxon>
        <taxon>Rhabditida</taxon>
        <taxon>Spirurina</taxon>
        <taxon>Ascaridomorpha</taxon>
        <taxon>Ascaridoidea</taxon>
        <taxon>Ascarididae</taxon>
        <taxon>Parascaris</taxon>
    </lineage>
</organism>
<dbReference type="Proteomes" id="UP000887564">
    <property type="component" value="Unplaced"/>
</dbReference>
<dbReference type="InterPro" id="IPR001382">
    <property type="entry name" value="Glyco_hydro_47"/>
</dbReference>
<dbReference type="PANTHER" id="PTHR45679">
    <property type="entry name" value="ER DEGRADATION-ENHANCING ALPHA-MANNOSIDASE-LIKE PROTEIN 2"/>
    <property type="match status" value="1"/>
</dbReference>
<dbReference type="InterPro" id="IPR044674">
    <property type="entry name" value="EDEM1/2/3"/>
</dbReference>
<name>A0A914RT31_PAREQ</name>
<evidence type="ECO:0000313" key="6">
    <source>
        <dbReference type="Proteomes" id="UP000887564"/>
    </source>
</evidence>
<dbReference type="Gene3D" id="1.50.10.10">
    <property type="match status" value="1"/>
</dbReference>
<evidence type="ECO:0000256" key="2">
    <source>
        <dbReference type="ARBA" id="ARBA00007658"/>
    </source>
</evidence>
<protein>
    <recommendedName>
        <fullName evidence="5">alpha-1,2-Mannosidase</fullName>
        <ecNumber evidence="5">3.2.1.-</ecNumber>
    </recommendedName>
</protein>
<sequence>MFLHGYNSYMKYAYPHDELMPLSCRGRARGVTPSRGDIDDSLGNDRCYSFSLTLVDTLDTLVVVGELDEFERAVRLVVSNVRFDSDFVVSVFETNIRVLGGLLSGWIYGVLKFFTPPFSISFISLFNC</sequence>
<comment type="subcellular location">
    <subcellularLocation>
        <location evidence="1">Endoplasmic reticulum</location>
    </subcellularLocation>
</comment>
<dbReference type="GO" id="GO:0016020">
    <property type="term" value="C:membrane"/>
    <property type="evidence" value="ECO:0007669"/>
    <property type="project" value="InterPro"/>
</dbReference>
<keyword evidence="4" id="KW-0325">Glycoprotein</keyword>
<dbReference type="PANTHER" id="PTHR45679:SF2">
    <property type="entry name" value="ER DEGRADATION-ENHANCING ALPHA-MANNOSIDASE-LIKE PROTEIN 3"/>
    <property type="match status" value="1"/>
</dbReference>
<proteinExistence type="inferred from homology"/>
<dbReference type="PRINTS" id="PR00747">
    <property type="entry name" value="GLYHDRLASE47"/>
</dbReference>
<dbReference type="GO" id="GO:0005509">
    <property type="term" value="F:calcium ion binding"/>
    <property type="evidence" value="ECO:0007669"/>
    <property type="project" value="InterPro"/>
</dbReference>
<keyword evidence="6" id="KW-1185">Reference proteome</keyword>
<dbReference type="EC" id="3.2.1.-" evidence="5"/>
<dbReference type="GO" id="GO:0044322">
    <property type="term" value="C:endoplasmic reticulum quality control compartment"/>
    <property type="evidence" value="ECO:0007669"/>
    <property type="project" value="GOC"/>
</dbReference>
<keyword evidence="5" id="KW-0326">Glycosidase</keyword>
<reference evidence="7" key="1">
    <citation type="submission" date="2022-11" db="UniProtKB">
        <authorList>
            <consortium name="WormBaseParasite"/>
        </authorList>
    </citation>
    <scope>IDENTIFICATION</scope>
</reference>
<dbReference type="InterPro" id="IPR036026">
    <property type="entry name" value="Seven-hairpin_glycosidases"/>
</dbReference>
<dbReference type="AlphaFoldDB" id="A0A914RT31"/>
<comment type="similarity">
    <text evidence="2 5">Belongs to the glycosyl hydrolase 47 family.</text>
</comment>
<accession>A0A914RT31</accession>
<evidence type="ECO:0000256" key="5">
    <source>
        <dbReference type="RuleBase" id="RU361193"/>
    </source>
</evidence>
<dbReference type="WBParaSite" id="PEQ_0000965501-mRNA-1">
    <property type="protein sequence ID" value="PEQ_0000965501-mRNA-1"/>
    <property type="gene ID" value="PEQ_0000965501"/>
</dbReference>
<dbReference type="GO" id="GO:1904380">
    <property type="term" value="P:endoplasmic reticulum mannose trimming"/>
    <property type="evidence" value="ECO:0007669"/>
    <property type="project" value="InterPro"/>
</dbReference>
<evidence type="ECO:0000256" key="1">
    <source>
        <dbReference type="ARBA" id="ARBA00004240"/>
    </source>
</evidence>
<keyword evidence="3" id="KW-0256">Endoplasmic reticulum</keyword>
<dbReference type="SUPFAM" id="SSF48225">
    <property type="entry name" value="Seven-hairpin glycosidases"/>
    <property type="match status" value="1"/>
</dbReference>
<keyword evidence="5" id="KW-0378">Hydrolase</keyword>
<dbReference type="InterPro" id="IPR012341">
    <property type="entry name" value="6hp_glycosidase-like_sf"/>
</dbReference>
<dbReference type="GO" id="GO:0004571">
    <property type="term" value="F:mannosyl-oligosaccharide 1,2-alpha-mannosidase activity"/>
    <property type="evidence" value="ECO:0007669"/>
    <property type="project" value="InterPro"/>
</dbReference>
<evidence type="ECO:0000313" key="7">
    <source>
        <dbReference type="WBParaSite" id="PEQ_0000965501-mRNA-1"/>
    </source>
</evidence>
<dbReference type="GO" id="GO:0005975">
    <property type="term" value="P:carbohydrate metabolic process"/>
    <property type="evidence" value="ECO:0007669"/>
    <property type="project" value="InterPro"/>
</dbReference>
<evidence type="ECO:0000256" key="4">
    <source>
        <dbReference type="ARBA" id="ARBA00023180"/>
    </source>
</evidence>
<dbReference type="Pfam" id="PF01532">
    <property type="entry name" value="Glyco_hydro_47"/>
    <property type="match status" value="1"/>
</dbReference>
<evidence type="ECO:0000256" key="3">
    <source>
        <dbReference type="ARBA" id="ARBA00022824"/>
    </source>
</evidence>